<evidence type="ECO:0000313" key="4">
    <source>
        <dbReference type="Ensembl" id="ENSCPGP00000018263.1"/>
    </source>
</evidence>
<dbReference type="PANTHER" id="PTHR18839:SF7">
    <property type="entry name" value="A-KINASE ANCHOR PROTEIN 2 C-TERMINAL DOMAIN-CONTAINING PROTEIN"/>
    <property type="match status" value="1"/>
</dbReference>
<keyword evidence="5" id="KW-1185">Reference proteome</keyword>
<dbReference type="AlphaFoldDB" id="A0A8C3K7V6"/>
<dbReference type="Ensembl" id="ENSCPGT00000019981.1">
    <property type="protein sequence ID" value="ENSCPGP00000018263.1"/>
    <property type="gene ID" value="ENSCPGG00000012786.1"/>
</dbReference>
<dbReference type="InterPro" id="IPR029304">
    <property type="entry name" value="AKAP2_C"/>
</dbReference>
<dbReference type="Proteomes" id="UP000694419">
    <property type="component" value="Unplaced"/>
</dbReference>
<reference evidence="4" key="2">
    <citation type="submission" date="2025-09" db="UniProtKB">
        <authorList>
            <consortium name="Ensembl"/>
        </authorList>
    </citation>
    <scope>IDENTIFICATION</scope>
</reference>
<keyword evidence="1" id="KW-0175">Coiled coil</keyword>
<name>A0A8C3K7V6_9CHAR</name>
<feature type="compositionally biased region" description="Pro residues" evidence="2">
    <location>
        <begin position="15"/>
        <end position="32"/>
    </location>
</feature>
<feature type="compositionally biased region" description="Basic and acidic residues" evidence="2">
    <location>
        <begin position="202"/>
        <end position="213"/>
    </location>
</feature>
<evidence type="ECO:0000256" key="2">
    <source>
        <dbReference type="SAM" id="MobiDB-lite"/>
    </source>
</evidence>
<reference evidence="4" key="1">
    <citation type="submission" date="2025-08" db="UniProtKB">
        <authorList>
            <consortium name="Ensembl"/>
        </authorList>
    </citation>
    <scope>IDENTIFICATION</scope>
</reference>
<protein>
    <recommendedName>
        <fullName evidence="3">A-kinase anchor protein 2 C-terminal domain-containing protein</fullName>
    </recommendedName>
</protein>
<evidence type="ECO:0000256" key="1">
    <source>
        <dbReference type="ARBA" id="ARBA00023054"/>
    </source>
</evidence>
<evidence type="ECO:0000313" key="5">
    <source>
        <dbReference type="Proteomes" id="UP000694419"/>
    </source>
</evidence>
<dbReference type="InterPro" id="IPR042779">
    <property type="entry name" value="MISP/MISP3-like"/>
</dbReference>
<sequence length="285" mass="30757">PAPTAAGSGIGPPGGGGPPRPDPAVPHCPPPGSAEVHFPRSRAFHLCRSRLKFPPSPNLDSGLGEMYNEGNAGYTSDGSTSNEVFNGLVDLRDGSNGLDKEMKISNETPIEREIRMAMEREENLWKERGIPRLTSSSELVEIQTKPLLSMLTSPGPGRKGKDRGRASLYLQREIEQETKREEALKKQGRLLGTYDRGTQQELDERRRVFDEGRGSPPVSGAGAWAPPRPLLWPRGLGGGPRAPREGSVSLLAERDAPGSPFPPNTSLPKRAEPGGAAALTSRWHN</sequence>
<feature type="region of interest" description="Disordered" evidence="2">
    <location>
        <begin position="1"/>
        <end position="36"/>
    </location>
</feature>
<organism evidence="4 5">
    <name type="scientific">Calidris pygmaea</name>
    <name type="common">Spoon-billed sandpiper</name>
    <dbReference type="NCBI Taxonomy" id="425635"/>
    <lineage>
        <taxon>Eukaryota</taxon>
        <taxon>Metazoa</taxon>
        <taxon>Chordata</taxon>
        <taxon>Craniata</taxon>
        <taxon>Vertebrata</taxon>
        <taxon>Euteleostomi</taxon>
        <taxon>Archelosauria</taxon>
        <taxon>Archosauria</taxon>
        <taxon>Dinosauria</taxon>
        <taxon>Saurischia</taxon>
        <taxon>Theropoda</taxon>
        <taxon>Coelurosauria</taxon>
        <taxon>Aves</taxon>
        <taxon>Neognathae</taxon>
        <taxon>Neoaves</taxon>
        <taxon>Charadriiformes</taxon>
        <taxon>Scolopacidae</taxon>
        <taxon>Calidris</taxon>
    </lineage>
</organism>
<accession>A0A8C3K7V6</accession>
<evidence type="ECO:0000259" key="3">
    <source>
        <dbReference type="Pfam" id="PF15304"/>
    </source>
</evidence>
<dbReference type="Pfam" id="PF15304">
    <property type="entry name" value="AKAP2_C"/>
    <property type="match status" value="1"/>
</dbReference>
<feature type="region of interest" description="Disordered" evidence="2">
    <location>
        <begin position="177"/>
        <end position="285"/>
    </location>
</feature>
<proteinExistence type="predicted"/>
<feature type="domain" description="A-kinase anchor protein 2 C-terminal" evidence="3">
    <location>
        <begin position="143"/>
        <end position="192"/>
    </location>
</feature>
<feature type="region of interest" description="Disordered" evidence="2">
    <location>
        <begin position="54"/>
        <end position="80"/>
    </location>
</feature>
<dbReference type="PANTHER" id="PTHR18839">
    <property type="entry name" value="MITOTIC INTERACTOR AND SUBSTRATE OF PLK1 MISP FAMILY MEMBER"/>
    <property type="match status" value="1"/>
</dbReference>